<sequence length="290" mass="30756">MGSKITACPLGPHLGHCNAAVTAAIIYRAYLKQQDSLPLALPRRTGDRPQPRESDACAVSESRPRSPGSSGFPRRSPRPAAPPQPGVCASSPASLQPRFLRGRPGSPVVQGAWQRVRKLRPLPEARTLGVGWKKAAAAAARASEAPWVCAPLHPGPATGRRGRRRSRFPSAPRLVSGCHDVQPGKDHGKGEPDGGKAALITGPGVDCPVHSDFSEPSHSYRFGCWLSLGTVRGSPQDNFQQALIFYSPLRGAPRGHRGSPCWGTWQQHDRDLGTCGGATTTTRASASTLA</sequence>
<feature type="compositionally biased region" description="Basic and acidic residues" evidence="1">
    <location>
        <begin position="182"/>
        <end position="194"/>
    </location>
</feature>
<evidence type="ECO:0000313" key="2">
    <source>
        <dbReference type="Proteomes" id="UP001652581"/>
    </source>
</evidence>
<dbReference type="RefSeq" id="XP_072822465.1">
    <property type="nucleotide sequence ID" value="XM_072966364.1"/>
</dbReference>
<keyword evidence="2" id="KW-1185">Reference proteome</keyword>
<organism evidence="2 3">
    <name type="scientific">Vicugna pacos</name>
    <name type="common">Alpaca</name>
    <name type="synonym">Lama pacos</name>
    <dbReference type="NCBI Taxonomy" id="30538"/>
    <lineage>
        <taxon>Eukaryota</taxon>
        <taxon>Metazoa</taxon>
        <taxon>Chordata</taxon>
        <taxon>Craniata</taxon>
        <taxon>Vertebrata</taxon>
        <taxon>Euteleostomi</taxon>
        <taxon>Mammalia</taxon>
        <taxon>Eutheria</taxon>
        <taxon>Laurasiatheria</taxon>
        <taxon>Artiodactyla</taxon>
        <taxon>Tylopoda</taxon>
        <taxon>Camelidae</taxon>
        <taxon>Vicugna</taxon>
    </lineage>
</organism>
<evidence type="ECO:0008006" key="4">
    <source>
        <dbReference type="Google" id="ProtNLM"/>
    </source>
</evidence>
<accession>A0ABM5DNI9</accession>
<dbReference type="GeneID" id="140697958"/>
<feature type="region of interest" description="Disordered" evidence="1">
    <location>
        <begin position="40"/>
        <end position="109"/>
    </location>
</feature>
<dbReference type="Proteomes" id="UP001652581">
    <property type="component" value="Chromosome 8"/>
</dbReference>
<feature type="compositionally biased region" description="Low complexity" evidence="1">
    <location>
        <begin position="65"/>
        <end position="74"/>
    </location>
</feature>
<evidence type="ECO:0000313" key="3">
    <source>
        <dbReference type="RefSeq" id="XP_072822465.1"/>
    </source>
</evidence>
<protein>
    <recommendedName>
        <fullName evidence="4">Translation initiation factor IF-2-like</fullName>
    </recommendedName>
</protein>
<feature type="region of interest" description="Disordered" evidence="1">
    <location>
        <begin position="154"/>
        <end position="194"/>
    </location>
</feature>
<gene>
    <name evidence="3" type="primary">LOC140697958</name>
</gene>
<reference evidence="3" key="1">
    <citation type="submission" date="2025-08" db="UniProtKB">
        <authorList>
            <consortium name="RefSeq"/>
        </authorList>
    </citation>
    <scope>IDENTIFICATION</scope>
</reference>
<name>A0ABM5DNI9_VICPA</name>
<feature type="compositionally biased region" description="Basic and acidic residues" evidence="1">
    <location>
        <begin position="44"/>
        <end position="55"/>
    </location>
</feature>
<proteinExistence type="predicted"/>
<evidence type="ECO:0000256" key="1">
    <source>
        <dbReference type="SAM" id="MobiDB-lite"/>
    </source>
</evidence>